<dbReference type="Pfam" id="PF03466">
    <property type="entry name" value="LysR_substrate"/>
    <property type="match status" value="1"/>
</dbReference>
<evidence type="ECO:0000256" key="1">
    <source>
        <dbReference type="ARBA" id="ARBA00009437"/>
    </source>
</evidence>
<keyword evidence="4" id="KW-0010">Activator</keyword>
<dbReference type="InterPro" id="IPR036390">
    <property type="entry name" value="WH_DNA-bd_sf"/>
</dbReference>
<evidence type="ECO:0000313" key="8">
    <source>
        <dbReference type="Proteomes" id="UP001143364"/>
    </source>
</evidence>
<dbReference type="PANTHER" id="PTHR30346:SF26">
    <property type="entry name" value="HYDROGEN PEROXIDE-INDUCIBLE GENES ACTIVATOR"/>
    <property type="match status" value="1"/>
</dbReference>
<dbReference type="PANTHER" id="PTHR30346">
    <property type="entry name" value="TRANSCRIPTIONAL DUAL REGULATOR HCAR-RELATED"/>
    <property type="match status" value="1"/>
</dbReference>
<evidence type="ECO:0000256" key="2">
    <source>
        <dbReference type="ARBA" id="ARBA00023015"/>
    </source>
</evidence>
<dbReference type="RefSeq" id="WP_271203217.1">
    <property type="nucleotide sequence ID" value="NZ_BSFK01000005.1"/>
</dbReference>
<keyword evidence="3" id="KW-0238">DNA-binding</keyword>
<protein>
    <submittedName>
        <fullName evidence="7">LysR family transcriptional regulator</fullName>
    </submittedName>
</protein>
<dbReference type="GO" id="GO:0003677">
    <property type="term" value="F:DNA binding"/>
    <property type="evidence" value="ECO:0007669"/>
    <property type="project" value="UniProtKB-KW"/>
</dbReference>
<dbReference type="InterPro" id="IPR005119">
    <property type="entry name" value="LysR_subst-bd"/>
</dbReference>
<name>A0A9W6JCX0_9HYPH</name>
<feature type="domain" description="HTH lysR-type" evidence="6">
    <location>
        <begin position="2"/>
        <end position="59"/>
    </location>
</feature>
<dbReference type="Proteomes" id="UP001143364">
    <property type="component" value="Unassembled WGS sequence"/>
</dbReference>
<comment type="caution">
    <text evidence="7">The sequence shown here is derived from an EMBL/GenBank/DDBJ whole genome shotgun (WGS) entry which is preliminary data.</text>
</comment>
<reference evidence="7" key="2">
    <citation type="submission" date="2023-01" db="EMBL/GenBank/DDBJ databases">
        <authorList>
            <person name="Sun Q."/>
            <person name="Evtushenko L."/>
        </authorList>
    </citation>
    <scope>NUCLEOTIDE SEQUENCE</scope>
    <source>
        <strain evidence="7">VKM B-2555</strain>
    </source>
</reference>
<dbReference type="CDD" id="cd08411">
    <property type="entry name" value="PBP2_OxyR"/>
    <property type="match status" value="1"/>
</dbReference>
<reference evidence="7" key="1">
    <citation type="journal article" date="2014" name="Int. J. Syst. Evol. Microbiol.">
        <title>Complete genome sequence of Corynebacterium casei LMG S-19264T (=DSM 44701T), isolated from a smear-ripened cheese.</title>
        <authorList>
            <consortium name="US DOE Joint Genome Institute (JGI-PGF)"/>
            <person name="Walter F."/>
            <person name="Albersmeier A."/>
            <person name="Kalinowski J."/>
            <person name="Ruckert C."/>
        </authorList>
    </citation>
    <scope>NUCLEOTIDE SEQUENCE</scope>
    <source>
        <strain evidence="7">VKM B-2555</strain>
    </source>
</reference>
<dbReference type="AlphaFoldDB" id="A0A9W6JCX0"/>
<keyword evidence="2" id="KW-0805">Transcription regulation</keyword>
<dbReference type="EMBL" id="BSFK01000005">
    <property type="protein sequence ID" value="GLK75255.1"/>
    <property type="molecule type" value="Genomic_DNA"/>
</dbReference>
<organism evidence="7 8">
    <name type="scientific">Methylopila jiangsuensis</name>
    <dbReference type="NCBI Taxonomy" id="586230"/>
    <lineage>
        <taxon>Bacteria</taxon>
        <taxon>Pseudomonadati</taxon>
        <taxon>Pseudomonadota</taxon>
        <taxon>Alphaproteobacteria</taxon>
        <taxon>Hyphomicrobiales</taxon>
        <taxon>Methylopilaceae</taxon>
        <taxon>Methylopila</taxon>
    </lineage>
</organism>
<dbReference type="Pfam" id="PF00126">
    <property type="entry name" value="HTH_1"/>
    <property type="match status" value="1"/>
</dbReference>
<dbReference type="Gene3D" id="3.40.190.10">
    <property type="entry name" value="Periplasmic binding protein-like II"/>
    <property type="match status" value="2"/>
</dbReference>
<comment type="similarity">
    <text evidence="1">Belongs to the LysR transcriptional regulatory family.</text>
</comment>
<dbReference type="SUPFAM" id="SSF46785">
    <property type="entry name" value="Winged helix' DNA-binding domain"/>
    <property type="match status" value="1"/>
</dbReference>
<sequence length="313" mass="33725">MLTLRQLRYFEQLARLRHFGRAAEACAVTQPALSMQIRELETALGAPLVERAREGVKLTELGQDVAERAGAILAAVRDLEARARLGGASLSGPVRLGVIPSIAPYLLPRLLPAIRERHAAVQLSLRETQTAALLRELVAGDLDAVVMSLPVDHPEIEAEILFDDAFLLAVPSDGPLAGRASASADVLDDSELLLLEDGHCFRDQALTVCRTIDPRRLKSFGATSLTTLMQLVANGQGITLLPQLFVESEAQGDPRVTLLRFERPEPARTLALAYRRTSPAKDGFRALAETIRLMRGGGQNPAARPSAPAAATL</sequence>
<keyword evidence="5" id="KW-0804">Transcription</keyword>
<dbReference type="FunFam" id="1.10.10.10:FF:000001">
    <property type="entry name" value="LysR family transcriptional regulator"/>
    <property type="match status" value="1"/>
</dbReference>
<dbReference type="GO" id="GO:0003700">
    <property type="term" value="F:DNA-binding transcription factor activity"/>
    <property type="evidence" value="ECO:0007669"/>
    <property type="project" value="InterPro"/>
</dbReference>
<evidence type="ECO:0000313" key="7">
    <source>
        <dbReference type="EMBL" id="GLK75255.1"/>
    </source>
</evidence>
<dbReference type="PRINTS" id="PR00039">
    <property type="entry name" value="HTHLYSR"/>
</dbReference>
<gene>
    <name evidence="7" type="ORF">GCM10008171_05090</name>
</gene>
<dbReference type="Gene3D" id="1.10.10.10">
    <property type="entry name" value="Winged helix-like DNA-binding domain superfamily/Winged helix DNA-binding domain"/>
    <property type="match status" value="1"/>
</dbReference>
<evidence type="ECO:0000256" key="3">
    <source>
        <dbReference type="ARBA" id="ARBA00023125"/>
    </source>
</evidence>
<dbReference type="InterPro" id="IPR000847">
    <property type="entry name" value="LysR_HTH_N"/>
</dbReference>
<keyword evidence="8" id="KW-1185">Reference proteome</keyword>
<dbReference type="SUPFAM" id="SSF53850">
    <property type="entry name" value="Periplasmic binding protein-like II"/>
    <property type="match status" value="1"/>
</dbReference>
<dbReference type="GO" id="GO:0032993">
    <property type="term" value="C:protein-DNA complex"/>
    <property type="evidence" value="ECO:0007669"/>
    <property type="project" value="TreeGrafter"/>
</dbReference>
<evidence type="ECO:0000259" key="6">
    <source>
        <dbReference type="PROSITE" id="PS50931"/>
    </source>
</evidence>
<accession>A0A9W6JCX0</accession>
<dbReference type="PROSITE" id="PS50931">
    <property type="entry name" value="HTH_LYSR"/>
    <property type="match status" value="1"/>
</dbReference>
<evidence type="ECO:0000256" key="4">
    <source>
        <dbReference type="ARBA" id="ARBA00023159"/>
    </source>
</evidence>
<evidence type="ECO:0000256" key="5">
    <source>
        <dbReference type="ARBA" id="ARBA00023163"/>
    </source>
</evidence>
<dbReference type="InterPro" id="IPR036388">
    <property type="entry name" value="WH-like_DNA-bd_sf"/>
</dbReference>
<proteinExistence type="inferred from homology"/>